<keyword evidence="3 5" id="KW-0238">DNA-binding</keyword>
<feature type="domain" description="Tyr recombinase" evidence="7">
    <location>
        <begin position="234"/>
        <end position="408"/>
    </location>
</feature>
<name>F4QP19_9CAUL</name>
<dbReference type="InterPro" id="IPR013762">
    <property type="entry name" value="Integrase-like_cat_sf"/>
</dbReference>
<dbReference type="RefSeq" id="WP_006273263.1">
    <property type="nucleotide sequence ID" value="NZ_GL883078.1"/>
</dbReference>
<dbReference type="InterPro" id="IPR010998">
    <property type="entry name" value="Integrase_recombinase_N"/>
</dbReference>
<dbReference type="GO" id="GO:0006310">
    <property type="term" value="P:DNA recombination"/>
    <property type="evidence" value="ECO:0007669"/>
    <property type="project" value="UniProtKB-KW"/>
</dbReference>
<accession>F4QP19</accession>
<dbReference type="AlphaFoldDB" id="F4QP19"/>
<dbReference type="InterPro" id="IPR011010">
    <property type="entry name" value="DNA_brk_join_enz"/>
</dbReference>
<dbReference type="PANTHER" id="PTHR30629:SF2">
    <property type="entry name" value="PROPHAGE INTEGRASE INTS-RELATED"/>
    <property type="match status" value="1"/>
</dbReference>
<proteinExistence type="inferred from homology"/>
<comment type="similarity">
    <text evidence="1">Belongs to the 'phage' integrase family.</text>
</comment>
<reference evidence="10" key="1">
    <citation type="submission" date="2011-03" db="EMBL/GenBank/DDBJ databases">
        <title>Draft genome sequence of Brevundimonas diminuta.</title>
        <authorList>
            <person name="Brown P.J.B."/>
            <person name="Buechlein A."/>
            <person name="Hemmerich C."/>
            <person name="Brun Y.V."/>
        </authorList>
    </citation>
    <scope>NUCLEOTIDE SEQUENCE [LARGE SCALE GENOMIC DNA]</scope>
    <source>
        <strain evidence="10">C19</strain>
    </source>
</reference>
<protein>
    <submittedName>
        <fullName evidence="9">Phage integrase family protein</fullName>
    </submittedName>
</protein>
<dbReference type="GO" id="GO:0003677">
    <property type="term" value="F:DNA binding"/>
    <property type="evidence" value="ECO:0007669"/>
    <property type="project" value="UniProtKB-UniRule"/>
</dbReference>
<dbReference type="OrthoDB" id="7615137at2"/>
<feature type="domain" description="Core-binding (CB)" evidence="8">
    <location>
        <begin position="103"/>
        <end position="214"/>
    </location>
</feature>
<gene>
    <name evidence="9" type="ORF">ABI_24900</name>
</gene>
<evidence type="ECO:0000313" key="10">
    <source>
        <dbReference type="Proteomes" id="UP000006512"/>
    </source>
</evidence>
<dbReference type="eggNOG" id="COG0582">
    <property type="taxonomic scope" value="Bacteria"/>
</dbReference>
<dbReference type="PANTHER" id="PTHR30629">
    <property type="entry name" value="PROPHAGE INTEGRASE"/>
    <property type="match status" value="1"/>
</dbReference>
<dbReference type="InterPro" id="IPR038488">
    <property type="entry name" value="Integrase_DNA-bd_sf"/>
</dbReference>
<dbReference type="InterPro" id="IPR050808">
    <property type="entry name" value="Phage_Integrase"/>
</dbReference>
<organism evidence="9 10">
    <name type="scientific">Asticcacaulis biprosthecium C19</name>
    <dbReference type="NCBI Taxonomy" id="715226"/>
    <lineage>
        <taxon>Bacteria</taxon>
        <taxon>Pseudomonadati</taxon>
        <taxon>Pseudomonadota</taxon>
        <taxon>Alphaproteobacteria</taxon>
        <taxon>Caulobacterales</taxon>
        <taxon>Caulobacteraceae</taxon>
        <taxon>Asticcacaulis</taxon>
    </lineage>
</organism>
<dbReference type="GO" id="GO:0015074">
    <property type="term" value="P:DNA integration"/>
    <property type="evidence" value="ECO:0007669"/>
    <property type="project" value="UniProtKB-KW"/>
</dbReference>
<sequence length="430" mass="47458">MDRHEKITKRSVDAAKPTEKRYRIRDTELTGFSVRVMPSGVKVYKVVYRANGGGRGETPKEYTIGQHGVFTPEEARKEAERLLSSVRLGTDPQDAKAQKRKEMTVAELCDFYLEEGTTTKKASTLKSDGYRINRHIKPLLGKLKISEVNSSHIERFLRDVAAGKHGGRKPSKVEAKRTGLTAETRGRTDSNVRGGKGTATRTVITLSGIFTFAVKRKLRSDHPCRGVETYKAGKSERHLSLEELKRLGQVMDLSHWNATAVAIIRCLILTGCRKGEIEHLRRDAVDFSNHFLKLSDSKTGPKVVPVGLPALELLRPYVNASVKSEFVFPSAVDANKPFIGTPKIWTQIKLAADLPKTTLHDLRHTFASLAIEDGKTLPIIGKILGHSDIKTTERYAHLTDTSARRAANDISVLAANALSGALLGPSTARH</sequence>
<evidence type="ECO:0000259" key="7">
    <source>
        <dbReference type="PROSITE" id="PS51898"/>
    </source>
</evidence>
<feature type="region of interest" description="Disordered" evidence="6">
    <location>
        <begin position="163"/>
        <end position="196"/>
    </location>
</feature>
<dbReference type="PROSITE" id="PS51898">
    <property type="entry name" value="TYR_RECOMBINASE"/>
    <property type="match status" value="1"/>
</dbReference>
<evidence type="ECO:0000256" key="1">
    <source>
        <dbReference type="ARBA" id="ARBA00008857"/>
    </source>
</evidence>
<dbReference type="Gene3D" id="3.30.160.390">
    <property type="entry name" value="Integrase, DNA-binding domain"/>
    <property type="match status" value="1"/>
</dbReference>
<dbReference type="Gene3D" id="1.10.443.10">
    <property type="entry name" value="Intergrase catalytic core"/>
    <property type="match status" value="1"/>
</dbReference>
<dbReference type="InterPro" id="IPR004107">
    <property type="entry name" value="Integrase_SAM-like_N"/>
</dbReference>
<dbReference type="Pfam" id="PF13356">
    <property type="entry name" value="Arm-DNA-bind_3"/>
    <property type="match status" value="1"/>
</dbReference>
<dbReference type="InterPro" id="IPR044068">
    <property type="entry name" value="CB"/>
</dbReference>
<evidence type="ECO:0000256" key="5">
    <source>
        <dbReference type="PROSITE-ProRule" id="PRU01248"/>
    </source>
</evidence>
<keyword evidence="2" id="KW-0229">DNA integration</keyword>
<dbReference type="Pfam" id="PF00589">
    <property type="entry name" value="Phage_integrase"/>
    <property type="match status" value="1"/>
</dbReference>
<dbReference type="Proteomes" id="UP000006512">
    <property type="component" value="Unassembled WGS sequence"/>
</dbReference>
<dbReference type="PROSITE" id="PS51900">
    <property type="entry name" value="CB"/>
    <property type="match status" value="1"/>
</dbReference>
<dbReference type="EMBL" id="GL883078">
    <property type="protein sequence ID" value="EGF91077.1"/>
    <property type="molecule type" value="Genomic_DNA"/>
</dbReference>
<evidence type="ECO:0000256" key="3">
    <source>
        <dbReference type="ARBA" id="ARBA00023125"/>
    </source>
</evidence>
<dbReference type="SUPFAM" id="SSF56349">
    <property type="entry name" value="DNA breaking-rejoining enzymes"/>
    <property type="match status" value="1"/>
</dbReference>
<evidence type="ECO:0000259" key="8">
    <source>
        <dbReference type="PROSITE" id="PS51900"/>
    </source>
</evidence>
<dbReference type="InterPro" id="IPR025166">
    <property type="entry name" value="Integrase_DNA_bind_dom"/>
</dbReference>
<keyword evidence="4" id="KW-0233">DNA recombination</keyword>
<dbReference type="STRING" id="715226.ABI_24900"/>
<dbReference type="InterPro" id="IPR002104">
    <property type="entry name" value="Integrase_catalytic"/>
</dbReference>
<dbReference type="Gene3D" id="1.10.150.130">
    <property type="match status" value="1"/>
</dbReference>
<evidence type="ECO:0000256" key="2">
    <source>
        <dbReference type="ARBA" id="ARBA00022908"/>
    </source>
</evidence>
<dbReference type="HOGENOM" id="CLU_027562_17_7_5"/>
<dbReference type="Pfam" id="PF14659">
    <property type="entry name" value="Phage_int_SAM_3"/>
    <property type="match status" value="1"/>
</dbReference>
<evidence type="ECO:0000313" key="9">
    <source>
        <dbReference type="EMBL" id="EGF91077.1"/>
    </source>
</evidence>
<evidence type="ECO:0000256" key="4">
    <source>
        <dbReference type="ARBA" id="ARBA00023172"/>
    </source>
</evidence>
<evidence type="ECO:0000256" key="6">
    <source>
        <dbReference type="SAM" id="MobiDB-lite"/>
    </source>
</evidence>
<dbReference type="CDD" id="cd00796">
    <property type="entry name" value="INT_Rci_Hp1_C"/>
    <property type="match status" value="1"/>
</dbReference>
<keyword evidence="10" id="KW-1185">Reference proteome</keyword>